<evidence type="ECO:0000313" key="1">
    <source>
        <dbReference type="EMBL" id="UOE74914.1"/>
    </source>
</evidence>
<dbReference type="RefSeq" id="WP_041269345.1">
    <property type="nucleotide sequence ID" value="NZ_CP063414.1"/>
</dbReference>
<dbReference type="EMBL" id="CP063414">
    <property type="protein sequence ID" value="UOE74914.1"/>
    <property type="molecule type" value="Genomic_DNA"/>
</dbReference>
<gene>
    <name evidence="1" type="ORF">IMI45_11115</name>
</gene>
<sequence>MRKDSPACINDYVEREIDDHRAGAQCGAACHENIQVSLAAPIFYMMQFDASLVLSKKVTLIGKNLPASILLPKANFVAIDSHVFVLVHL</sequence>
<dbReference type="AlphaFoldDB" id="A0AB38QTT0"/>
<organism evidence="1 2">
    <name type="scientific">Parageobacillus thermoglucosidasius</name>
    <name type="common">Geobacillus thermoglucosidasius</name>
    <dbReference type="NCBI Taxonomy" id="1426"/>
    <lineage>
        <taxon>Bacteria</taxon>
        <taxon>Bacillati</taxon>
        <taxon>Bacillota</taxon>
        <taxon>Bacilli</taxon>
        <taxon>Bacillales</taxon>
        <taxon>Anoxybacillaceae</taxon>
        <taxon>Parageobacillus</taxon>
    </lineage>
</organism>
<reference evidence="1" key="1">
    <citation type="submission" date="2020-10" db="EMBL/GenBank/DDBJ databases">
        <authorList>
            <person name="Delgado J.A."/>
            <person name="Gonzalez J.M."/>
        </authorList>
    </citation>
    <scope>NUCLEOTIDE SEQUENCE</scope>
    <source>
        <strain evidence="1">23.6</strain>
    </source>
</reference>
<proteinExistence type="predicted"/>
<name>A0AB38QTT0_PARTM</name>
<protein>
    <submittedName>
        <fullName evidence="1">Uncharacterized protein</fullName>
    </submittedName>
</protein>
<evidence type="ECO:0000313" key="2">
    <source>
        <dbReference type="Proteomes" id="UP001058458"/>
    </source>
</evidence>
<accession>A0AB38QTT0</accession>
<dbReference type="Proteomes" id="UP001058458">
    <property type="component" value="Chromosome"/>
</dbReference>